<dbReference type="InterPro" id="IPR041796">
    <property type="entry name" value="Mre11_N"/>
</dbReference>
<evidence type="ECO:0000256" key="3">
    <source>
        <dbReference type="ARBA" id="ARBA00022722"/>
    </source>
</evidence>
<dbReference type="PANTHER" id="PTHR30337">
    <property type="entry name" value="COMPONENT OF ATP-DEPENDENT DSDNA EXONUCLEASE"/>
    <property type="match status" value="1"/>
</dbReference>
<dbReference type="EMBL" id="RKMF01000011">
    <property type="protein sequence ID" value="ROZ62714.1"/>
    <property type="molecule type" value="Genomic_DNA"/>
</dbReference>
<dbReference type="InterPro" id="IPR004843">
    <property type="entry name" value="Calcineurin-like_PHP"/>
</dbReference>
<dbReference type="InterPro" id="IPR050535">
    <property type="entry name" value="DNA_Repair-Maintenance_Comp"/>
</dbReference>
<comment type="caution">
    <text evidence="8">The sequence shown here is derived from an EMBL/GenBank/DDBJ whole genome shotgun (WGS) entry which is preliminary data.</text>
</comment>
<feature type="compositionally biased region" description="Low complexity" evidence="6">
    <location>
        <begin position="371"/>
        <end position="384"/>
    </location>
</feature>
<evidence type="ECO:0000259" key="7">
    <source>
        <dbReference type="Pfam" id="PF00149"/>
    </source>
</evidence>
<feature type="region of interest" description="Disordered" evidence="6">
    <location>
        <begin position="370"/>
        <end position="424"/>
    </location>
</feature>
<gene>
    <name evidence="8" type="ORF">EDL96_09480</name>
</gene>
<dbReference type="OrthoDB" id="9773856at2"/>
<keyword evidence="5 8" id="KW-0269">Exonuclease</keyword>
<reference evidence="8 9" key="1">
    <citation type="submission" date="2018-10" db="EMBL/GenBank/DDBJ databases">
        <title>Kocuria sp. M5W7-7, whole genome shotgun sequence.</title>
        <authorList>
            <person name="Tuo L."/>
        </authorList>
    </citation>
    <scope>NUCLEOTIDE SEQUENCE [LARGE SCALE GENOMIC DNA]</scope>
    <source>
        <strain evidence="8 9">M5W7-7</strain>
    </source>
</reference>
<dbReference type="SUPFAM" id="SSF56300">
    <property type="entry name" value="Metallo-dependent phosphatases"/>
    <property type="match status" value="1"/>
</dbReference>
<evidence type="ECO:0000256" key="1">
    <source>
        <dbReference type="ARBA" id="ARBA00010555"/>
    </source>
</evidence>
<comment type="similarity">
    <text evidence="1">Belongs to the SbcD family.</text>
</comment>
<feature type="domain" description="Calcineurin-like phosphoesterase" evidence="7">
    <location>
        <begin position="21"/>
        <end position="131"/>
    </location>
</feature>
<protein>
    <recommendedName>
        <fullName evidence="2">Nuclease SbcCD subunit D</fullName>
    </recommendedName>
</protein>
<evidence type="ECO:0000256" key="5">
    <source>
        <dbReference type="ARBA" id="ARBA00022839"/>
    </source>
</evidence>
<evidence type="ECO:0000313" key="9">
    <source>
        <dbReference type="Proteomes" id="UP000270616"/>
    </source>
</evidence>
<evidence type="ECO:0000313" key="8">
    <source>
        <dbReference type="EMBL" id="ROZ62714.1"/>
    </source>
</evidence>
<proteinExistence type="inferred from homology"/>
<evidence type="ECO:0000256" key="2">
    <source>
        <dbReference type="ARBA" id="ARBA00013365"/>
    </source>
</evidence>
<dbReference type="Gene3D" id="3.60.21.10">
    <property type="match status" value="1"/>
</dbReference>
<keyword evidence="3" id="KW-0540">Nuclease</keyword>
<accession>A0A3N3ZP66</accession>
<dbReference type="Pfam" id="PF00149">
    <property type="entry name" value="Metallophos"/>
    <property type="match status" value="1"/>
</dbReference>
<dbReference type="AlphaFoldDB" id="A0A3N3ZP66"/>
<keyword evidence="4" id="KW-0378">Hydrolase</keyword>
<feature type="compositionally biased region" description="Basic and acidic residues" evidence="6">
    <location>
        <begin position="400"/>
        <end position="420"/>
    </location>
</feature>
<sequence length="440" mass="47572">MPSIDVDRHPHRQEGRNAVVRFIHTSDWQLGMTRHYLDSDAQPRFTGDRVETVRRIMSLAVERGCAFVVVAGDVFEHPNLGAKDIGRALEAMGSQDVPLFLLPGNHDPLGTGSIWNSPTLRDRLPGNVTVLDRAGTWPVSPGLEILAAPWTSKRPDTDPVTGVLDGAEADGTVRVLVGHGMLEELEPDAASPVTVHRAPLDAALADGRIHYAALGDRHIRWPLSEDSSIRYSGAHESTSFREPGQGHVLDVEIPDDGGKPLVTAVPVGQWQHVVLRHRVDGSQDIQALAERLDQLRPKERTVVKTALAGSLTVTERAALDDVLETRAPLFAALLEWDRHTDLVVQPDSQELGDLDVSGYVREAVDQLLALSGSTPSGPPDSSGTAEGASPVADADLPDETALREAAHDVEDDLPRLHEPSTEEAAQDALRLLVRFTGGAR</sequence>
<keyword evidence="9" id="KW-1185">Reference proteome</keyword>
<dbReference type="CDD" id="cd00840">
    <property type="entry name" value="MPP_Mre11_N"/>
    <property type="match status" value="1"/>
</dbReference>
<organism evidence="8 9">
    <name type="scientific">Kocuria soli</name>
    <dbReference type="NCBI Taxonomy" id="2485125"/>
    <lineage>
        <taxon>Bacteria</taxon>
        <taxon>Bacillati</taxon>
        <taxon>Actinomycetota</taxon>
        <taxon>Actinomycetes</taxon>
        <taxon>Micrococcales</taxon>
        <taxon>Micrococcaceae</taxon>
        <taxon>Kocuria</taxon>
    </lineage>
</organism>
<evidence type="ECO:0000256" key="4">
    <source>
        <dbReference type="ARBA" id="ARBA00022801"/>
    </source>
</evidence>
<dbReference type="GO" id="GO:0004527">
    <property type="term" value="F:exonuclease activity"/>
    <property type="evidence" value="ECO:0007669"/>
    <property type="project" value="UniProtKB-KW"/>
</dbReference>
<evidence type="ECO:0000256" key="6">
    <source>
        <dbReference type="SAM" id="MobiDB-lite"/>
    </source>
</evidence>
<dbReference type="InterPro" id="IPR029052">
    <property type="entry name" value="Metallo-depent_PP-like"/>
</dbReference>
<dbReference type="PANTHER" id="PTHR30337:SF0">
    <property type="entry name" value="NUCLEASE SBCCD SUBUNIT D"/>
    <property type="match status" value="1"/>
</dbReference>
<name>A0A3N3ZP66_9MICC</name>
<dbReference type="Proteomes" id="UP000270616">
    <property type="component" value="Unassembled WGS sequence"/>
</dbReference>